<accession>A0A7S4S971</accession>
<protein>
    <submittedName>
        <fullName evidence="2">Uncharacterized protein</fullName>
    </submittedName>
</protein>
<feature type="region of interest" description="Disordered" evidence="1">
    <location>
        <begin position="1"/>
        <end position="27"/>
    </location>
</feature>
<proteinExistence type="predicted"/>
<sequence>MDIRKTEKAVHDRNNQFSSEGRRAGENGFHRIKDCYAHVSKDDEDNKACRNRRRQVTFNEKRKDNGIQNGHSQGSNDFLQAFLQTTTPATEEESRQDTNNIENVIFTNKSTSPLSSLEKNKQKTAPKQNISLNSLSRKAYSEVGIAPQQLKET</sequence>
<reference evidence="2" key="1">
    <citation type="submission" date="2021-01" db="EMBL/GenBank/DDBJ databases">
        <authorList>
            <person name="Corre E."/>
            <person name="Pelletier E."/>
            <person name="Niang G."/>
            <person name="Scheremetjew M."/>
            <person name="Finn R."/>
            <person name="Kale V."/>
            <person name="Holt S."/>
            <person name="Cochrane G."/>
            <person name="Meng A."/>
            <person name="Brown T."/>
            <person name="Cohen L."/>
        </authorList>
    </citation>
    <scope>NUCLEOTIDE SEQUENCE</scope>
    <source>
        <strain evidence="2">GSO104</strain>
    </source>
</reference>
<evidence type="ECO:0000256" key="1">
    <source>
        <dbReference type="SAM" id="MobiDB-lite"/>
    </source>
</evidence>
<gene>
    <name evidence="2" type="ORF">DBRI00130_LOCUS30230</name>
</gene>
<feature type="compositionally biased region" description="Polar residues" evidence="1">
    <location>
        <begin position="97"/>
        <end position="136"/>
    </location>
</feature>
<dbReference type="AlphaFoldDB" id="A0A7S4S971"/>
<feature type="compositionally biased region" description="Polar residues" evidence="1">
    <location>
        <begin position="66"/>
        <end position="89"/>
    </location>
</feature>
<name>A0A7S4S971_9STRA</name>
<organism evidence="2">
    <name type="scientific">Ditylum brightwellii</name>
    <dbReference type="NCBI Taxonomy" id="49249"/>
    <lineage>
        <taxon>Eukaryota</taxon>
        <taxon>Sar</taxon>
        <taxon>Stramenopiles</taxon>
        <taxon>Ochrophyta</taxon>
        <taxon>Bacillariophyta</taxon>
        <taxon>Mediophyceae</taxon>
        <taxon>Lithodesmiophycidae</taxon>
        <taxon>Lithodesmiales</taxon>
        <taxon>Lithodesmiaceae</taxon>
        <taxon>Ditylum</taxon>
    </lineage>
</organism>
<feature type="region of interest" description="Disordered" evidence="1">
    <location>
        <begin position="41"/>
        <end position="153"/>
    </location>
</feature>
<evidence type="ECO:0000313" key="2">
    <source>
        <dbReference type="EMBL" id="CAE4636316.1"/>
    </source>
</evidence>
<dbReference type="EMBL" id="HBNS01038745">
    <property type="protein sequence ID" value="CAE4636316.1"/>
    <property type="molecule type" value="Transcribed_RNA"/>
</dbReference>